<dbReference type="RefSeq" id="XP_001797700.1">
    <property type="nucleotide sequence ID" value="XM_001797648.1"/>
</dbReference>
<gene>
    <name evidence="1" type="ORF">SNOG_07362</name>
</gene>
<proteinExistence type="predicted"/>
<name>Q0ULK2_PHANO</name>
<dbReference type="EMBL" id="CH445335">
    <property type="protein sequence ID" value="EAT84828.1"/>
    <property type="molecule type" value="Genomic_DNA"/>
</dbReference>
<dbReference type="InParanoid" id="Q0ULK2"/>
<dbReference type="AlphaFoldDB" id="Q0ULK2"/>
<sequence>MDASNVFILKTAIPLQEVAHARWKAHCKAKRRALNEEINAYIRQVADAHFLCQAWKTHEAW</sequence>
<dbReference type="GeneID" id="5974593"/>
<accession>Q0ULK2</accession>
<dbReference type="KEGG" id="pno:SNOG_07362"/>
<evidence type="ECO:0000313" key="1">
    <source>
        <dbReference type="EMBL" id="EAT84828.1"/>
    </source>
</evidence>
<dbReference type="Proteomes" id="UP000001055">
    <property type="component" value="Unassembled WGS sequence"/>
</dbReference>
<organism evidence="1 2">
    <name type="scientific">Phaeosphaeria nodorum (strain SN15 / ATCC MYA-4574 / FGSC 10173)</name>
    <name type="common">Glume blotch fungus</name>
    <name type="synonym">Parastagonospora nodorum</name>
    <dbReference type="NCBI Taxonomy" id="321614"/>
    <lineage>
        <taxon>Eukaryota</taxon>
        <taxon>Fungi</taxon>
        <taxon>Dikarya</taxon>
        <taxon>Ascomycota</taxon>
        <taxon>Pezizomycotina</taxon>
        <taxon>Dothideomycetes</taxon>
        <taxon>Pleosporomycetidae</taxon>
        <taxon>Pleosporales</taxon>
        <taxon>Pleosporineae</taxon>
        <taxon>Phaeosphaeriaceae</taxon>
        <taxon>Parastagonospora</taxon>
    </lineage>
</organism>
<protein>
    <submittedName>
        <fullName evidence="1">Uncharacterized protein</fullName>
    </submittedName>
</protein>
<evidence type="ECO:0000313" key="2">
    <source>
        <dbReference type="Proteomes" id="UP000001055"/>
    </source>
</evidence>
<reference evidence="2" key="1">
    <citation type="journal article" date="2007" name="Plant Cell">
        <title>Dothideomycete-plant interactions illuminated by genome sequencing and EST analysis of the wheat pathogen Stagonospora nodorum.</title>
        <authorList>
            <person name="Hane J.K."/>
            <person name="Lowe R.G."/>
            <person name="Solomon P.S."/>
            <person name="Tan K.C."/>
            <person name="Schoch C.L."/>
            <person name="Spatafora J.W."/>
            <person name="Crous P.W."/>
            <person name="Kodira C."/>
            <person name="Birren B.W."/>
            <person name="Galagan J.E."/>
            <person name="Torriani S.F."/>
            <person name="McDonald B.A."/>
            <person name="Oliver R.P."/>
        </authorList>
    </citation>
    <scope>NUCLEOTIDE SEQUENCE [LARGE SCALE GENOMIC DNA]</scope>
    <source>
        <strain evidence="2">SN15 / ATCC MYA-4574 / FGSC 10173</strain>
    </source>
</reference>